<evidence type="ECO:0000259" key="3">
    <source>
        <dbReference type="Pfam" id="PF02230"/>
    </source>
</evidence>
<dbReference type="Pfam" id="PF02230">
    <property type="entry name" value="Abhydrolase_2"/>
    <property type="match status" value="1"/>
</dbReference>
<dbReference type="Proteomes" id="UP000254808">
    <property type="component" value="Chromosome"/>
</dbReference>
<evidence type="ECO:0000256" key="1">
    <source>
        <dbReference type="ARBA" id="ARBA00006499"/>
    </source>
</evidence>
<dbReference type="OrthoDB" id="9801763at2"/>
<name>A0A345UIU9_9BACT</name>
<dbReference type="InterPro" id="IPR003140">
    <property type="entry name" value="PLipase/COase/thioEstase"/>
</dbReference>
<evidence type="ECO:0000313" key="5">
    <source>
        <dbReference type="Proteomes" id="UP000254808"/>
    </source>
</evidence>
<comment type="similarity">
    <text evidence="1">Belongs to the AB hydrolase superfamily. AB hydrolase 2 family.</text>
</comment>
<protein>
    <submittedName>
        <fullName evidence="4">Phospholipase/carboxylesterase</fullName>
    </submittedName>
</protein>
<dbReference type="EMBL" id="CP027806">
    <property type="protein sequence ID" value="AXJ00401.1"/>
    <property type="molecule type" value="Genomic_DNA"/>
</dbReference>
<dbReference type="AlphaFoldDB" id="A0A345UIU9"/>
<dbReference type="PANTHER" id="PTHR10655">
    <property type="entry name" value="LYSOPHOSPHOLIPASE-RELATED"/>
    <property type="match status" value="1"/>
</dbReference>
<feature type="domain" description="Phospholipase/carboxylesterase/thioesterase" evidence="3">
    <location>
        <begin position="17"/>
        <end position="208"/>
    </location>
</feature>
<dbReference type="GO" id="GO:0016787">
    <property type="term" value="F:hydrolase activity"/>
    <property type="evidence" value="ECO:0007669"/>
    <property type="project" value="UniProtKB-KW"/>
</dbReference>
<proteinExistence type="inferred from homology"/>
<keyword evidence="5" id="KW-1185">Reference proteome</keyword>
<evidence type="ECO:0000256" key="2">
    <source>
        <dbReference type="ARBA" id="ARBA00022801"/>
    </source>
</evidence>
<accession>A0A345UIU9</accession>
<dbReference type="Gene3D" id="3.40.50.1820">
    <property type="entry name" value="alpha/beta hydrolase"/>
    <property type="match status" value="1"/>
</dbReference>
<dbReference type="InterPro" id="IPR050565">
    <property type="entry name" value="LYPA1-2/EST-like"/>
</dbReference>
<reference evidence="4 5" key="1">
    <citation type="submission" date="2018-03" db="EMBL/GenBank/DDBJ databases">
        <title>Phenotypic and genomic properties of Cyclonatronum proteinivorum gen. nov., sp. nov., a haloalkaliphilic bacteroidete from soda lakes possessing Na+-translocating rhodopsin.</title>
        <authorList>
            <person name="Toshchakov S.V."/>
            <person name="Korzhenkov A."/>
            <person name="Samarov N.I."/>
            <person name="Kublanov I.V."/>
            <person name="Muntyan M.S."/>
            <person name="Sorokin D.Y."/>
        </authorList>
    </citation>
    <scope>NUCLEOTIDE SEQUENCE [LARGE SCALE GENOMIC DNA]</scope>
    <source>
        <strain evidence="4 5">Omega</strain>
    </source>
</reference>
<dbReference type="InterPro" id="IPR029058">
    <property type="entry name" value="AB_hydrolase_fold"/>
</dbReference>
<dbReference type="SUPFAM" id="SSF53474">
    <property type="entry name" value="alpha/beta-Hydrolases"/>
    <property type="match status" value="1"/>
</dbReference>
<sequence>MKTLHDPKHLFHTGSSIADAERIILMIHGRGASAESILTLAQEFNVVDAAFIAPQAANHTWYPYSFMRPTKENQPWLDSALSSLKTITDDLLSQGKRHEQIVLLGFSQGACLATEFAARNAARWGGVIGFSGGLIGDQINPGTYSGDFAGTPVFLGCSDNDFHIPESRVHETAKQLESRGASVETVIYPDMGHTIVMDEILKAQKIIDRAG</sequence>
<dbReference type="PANTHER" id="PTHR10655:SF17">
    <property type="entry name" value="LYSOPHOSPHOLIPASE-LIKE PROTEIN 1"/>
    <property type="match status" value="1"/>
</dbReference>
<gene>
    <name evidence="4" type="ORF">CYPRO_1136</name>
</gene>
<keyword evidence="2" id="KW-0378">Hydrolase</keyword>
<dbReference type="RefSeq" id="WP_114983678.1">
    <property type="nucleotide sequence ID" value="NZ_CP027806.1"/>
</dbReference>
<organism evidence="4 5">
    <name type="scientific">Cyclonatronum proteinivorum</name>
    <dbReference type="NCBI Taxonomy" id="1457365"/>
    <lineage>
        <taxon>Bacteria</taxon>
        <taxon>Pseudomonadati</taxon>
        <taxon>Balneolota</taxon>
        <taxon>Balneolia</taxon>
        <taxon>Balneolales</taxon>
        <taxon>Cyclonatronaceae</taxon>
        <taxon>Cyclonatronum</taxon>
    </lineage>
</organism>
<evidence type="ECO:0000313" key="4">
    <source>
        <dbReference type="EMBL" id="AXJ00401.1"/>
    </source>
</evidence>
<dbReference type="KEGG" id="cprv:CYPRO_1136"/>